<dbReference type="Gene3D" id="3.40.960.10">
    <property type="entry name" value="VSR Endonuclease"/>
    <property type="match status" value="1"/>
</dbReference>
<proteinExistence type="predicted"/>
<name>A0A239Y070_9CORY</name>
<dbReference type="RefSeq" id="WP_144311781.1">
    <property type="nucleotide sequence ID" value="NZ_CP009211.1"/>
</dbReference>
<organism evidence="1 2">
    <name type="scientific">Corynebacterium imitans</name>
    <dbReference type="NCBI Taxonomy" id="156978"/>
    <lineage>
        <taxon>Bacteria</taxon>
        <taxon>Bacillati</taxon>
        <taxon>Actinomycetota</taxon>
        <taxon>Actinomycetes</taxon>
        <taxon>Mycobacteriales</taxon>
        <taxon>Corynebacteriaceae</taxon>
        <taxon>Corynebacterium</taxon>
    </lineage>
</organism>
<dbReference type="AlphaFoldDB" id="A0A239Y070"/>
<evidence type="ECO:0000313" key="1">
    <source>
        <dbReference type="EMBL" id="SNV52651.1"/>
    </source>
</evidence>
<evidence type="ECO:0008006" key="3">
    <source>
        <dbReference type="Google" id="ProtNLM"/>
    </source>
</evidence>
<gene>
    <name evidence="1" type="ORF">SAMEA4535761_00075</name>
</gene>
<sequence length="303" mass="33041">MAGAHVVPRDMGVPINHKFALPGAMLREPHLVAHAARHHPRGIAYPVPAPDRAVAHALAYPGTTVTGFGALALYGLPFLADGCDTELLGSGIRKNVPATDLSPALRRGELRPNETWTVFCAGQPISVASPPLAVVYALASIRRGESAWPAPSVFVRAVQLIDATRRFCNLNPEPIRTTAFGRLDKRWLAKVLAASSALADSPKEMEMRLLAAPVARKHGVTLAEQVVIRNAWGKRVTDLDLALVEPRIGLMYDGAHHWDKQQRTRDSLIQIELVAQGWQVLRFAEGTLARLPETVEEVLRRSS</sequence>
<accession>A0A239Y070</accession>
<reference evidence="1 2" key="1">
    <citation type="submission" date="2017-06" db="EMBL/GenBank/DDBJ databases">
        <authorList>
            <consortium name="Pathogen Informatics"/>
        </authorList>
    </citation>
    <scope>NUCLEOTIDE SEQUENCE [LARGE SCALE GENOMIC DNA]</scope>
    <source>
        <strain evidence="1 2">NCTC13015</strain>
    </source>
</reference>
<dbReference type="OrthoDB" id="4423208at2"/>
<dbReference type="EMBL" id="LT906467">
    <property type="protein sequence ID" value="SNV52651.1"/>
    <property type="molecule type" value="Genomic_DNA"/>
</dbReference>
<dbReference type="Proteomes" id="UP000215374">
    <property type="component" value="Chromosome 1"/>
</dbReference>
<protein>
    <recommendedName>
        <fullName evidence="3">DUF559 domain-containing protein</fullName>
    </recommendedName>
</protein>
<evidence type="ECO:0000313" key="2">
    <source>
        <dbReference type="Proteomes" id="UP000215374"/>
    </source>
</evidence>